<dbReference type="NCBIfam" id="NF008453">
    <property type="entry name" value="PRK11308.1"/>
    <property type="match status" value="2"/>
</dbReference>
<keyword evidence="6" id="KW-0378">Hydrolase</keyword>
<name>A0AB38VW70_9CORY</name>
<evidence type="ECO:0000256" key="4">
    <source>
        <dbReference type="ARBA" id="ARBA00022840"/>
    </source>
</evidence>
<dbReference type="PROSITE" id="PS00211">
    <property type="entry name" value="ABC_TRANSPORTER_1"/>
    <property type="match status" value="2"/>
</dbReference>
<dbReference type="Pfam" id="PF08352">
    <property type="entry name" value="oligo_HPY"/>
    <property type="match status" value="2"/>
</dbReference>
<evidence type="ECO:0000256" key="3">
    <source>
        <dbReference type="ARBA" id="ARBA00022741"/>
    </source>
</evidence>
<dbReference type="SUPFAM" id="SSF52540">
    <property type="entry name" value="P-loop containing nucleoside triphosphate hydrolases"/>
    <property type="match status" value="2"/>
</dbReference>
<feature type="domain" description="ABC transporter" evidence="5">
    <location>
        <begin position="303"/>
        <end position="551"/>
    </location>
</feature>
<protein>
    <submittedName>
        <fullName evidence="6">Oligopeptide transport ATP-binding protein OppD</fullName>
        <ecNumber evidence="6">3.6.3.-</ecNumber>
    </submittedName>
</protein>
<dbReference type="Proteomes" id="UP000271380">
    <property type="component" value="Chromosome"/>
</dbReference>
<dbReference type="Pfam" id="PF00005">
    <property type="entry name" value="ABC_tran"/>
    <property type="match status" value="2"/>
</dbReference>
<evidence type="ECO:0000313" key="7">
    <source>
        <dbReference type="Proteomes" id="UP000271380"/>
    </source>
</evidence>
<evidence type="ECO:0000256" key="2">
    <source>
        <dbReference type="ARBA" id="ARBA00022448"/>
    </source>
</evidence>
<keyword evidence="2" id="KW-0813">Transport</keyword>
<reference evidence="6 7" key="1">
    <citation type="submission" date="2018-12" db="EMBL/GenBank/DDBJ databases">
        <authorList>
            <consortium name="Pathogen Informatics"/>
        </authorList>
    </citation>
    <scope>NUCLEOTIDE SEQUENCE [LARGE SCALE GENOMIC DNA]</scope>
    <source>
        <strain evidence="6 7">NCTC949</strain>
    </source>
</reference>
<accession>A0AB38VW70</accession>
<evidence type="ECO:0000313" key="6">
    <source>
        <dbReference type="EMBL" id="VEH09009.1"/>
    </source>
</evidence>
<dbReference type="FunFam" id="3.40.50.300:FF:000016">
    <property type="entry name" value="Oligopeptide ABC transporter ATP-binding component"/>
    <property type="match status" value="2"/>
</dbReference>
<comment type="similarity">
    <text evidence="1">Belongs to the ABC transporter superfamily.</text>
</comment>
<dbReference type="NCBIfam" id="NF010167">
    <property type="entry name" value="PRK13648.1"/>
    <property type="match status" value="2"/>
</dbReference>
<dbReference type="EC" id="3.6.3.-" evidence="6"/>
<dbReference type="NCBIfam" id="NF007739">
    <property type="entry name" value="PRK10419.1"/>
    <property type="match status" value="2"/>
</dbReference>
<evidence type="ECO:0000259" key="5">
    <source>
        <dbReference type="PROSITE" id="PS50893"/>
    </source>
</evidence>
<dbReference type="InterPro" id="IPR027417">
    <property type="entry name" value="P-loop_NTPase"/>
</dbReference>
<dbReference type="GO" id="GO:0016887">
    <property type="term" value="F:ATP hydrolysis activity"/>
    <property type="evidence" value="ECO:0007669"/>
    <property type="project" value="InterPro"/>
</dbReference>
<feature type="domain" description="ABC transporter" evidence="5">
    <location>
        <begin position="10"/>
        <end position="260"/>
    </location>
</feature>
<dbReference type="EMBL" id="LR134377">
    <property type="protein sequence ID" value="VEH09009.1"/>
    <property type="molecule type" value="Genomic_DNA"/>
</dbReference>
<dbReference type="InterPro" id="IPR050319">
    <property type="entry name" value="ABC_transp_ATP-bind"/>
</dbReference>
<dbReference type="InterPro" id="IPR013563">
    <property type="entry name" value="Oligopep_ABC_C"/>
</dbReference>
<sequence length="563" mass="61029">MTDNSTAALLELKNLTISFETTMGTVEAVRGVNLSIYPGQSVAIVGESGSGKSTLAMAIIGLLPATGTVTSGQILFEGEDLAQKSAQEMVKYRGVKIGLVPQDPMSNFNPVWRIGTQIKEALVANQVVPIAQLDSRVIELLEQAGLTDAQRRAQQYPHELSGGMRQRALIAMGLAAQPQLLIADEPTSALDVTVQKRILDHLATLTNESGSAVLFITHDLGLAAERAEHVVVMHQGRVVESGPSLEILRHPQHPYTQCLVKAAPSLKSTRIHAAPAQHSEMKKPSDTAIGNSAPVAQQVPDIIRVENLTKSFRVRGHRGKNAELKAVDNVSFSLKQGTTLAVVGESGSGKSTLATLILNLIASTSGKVYYKGIDVSTLDKKALFALRRKIQVVFQNPYGSLDPQYSIYRCIEEPLVVHKVGSKKQRQQRVAELLDMVALPRPIMHRFPHELSGGQRQRVALARALALNPEVVVLDEAVSSLDVLVQNQIVHLLVTLQAQLNLSYLFITHDLAVVRQVADHIVVMEKGKLIEQAPADEIFAHAQQEYTRQLIHSVPGAGLDLGG</sequence>
<dbReference type="GO" id="GO:0015833">
    <property type="term" value="P:peptide transport"/>
    <property type="evidence" value="ECO:0007669"/>
    <property type="project" value="InterPro"/>
</dbReference>
<dbReference type="RefSeq" id="WP_126317066.1">
    <property type="nucleotide sequence ID" value="NZ_LR134377.1"/>
</dbReference>
<dbReference type="Gene3D" id="3.40.50.300">
    <property type="entry name" value="P-loop containing nucleotide triphosphate hydrolases"/>
    <property type="match status" value="2"/>
</dbReference>
<dbReference type="SMART" id="SM00382">
    <property type="entry name" value="AAA"/>
    <property type="match status" value="2"/>
</dbReference>
<dbReference type="InterPro" id="IPR003439">
    <property type="entry name" value="ABC_transporter-like_ATP-bd"/>
</dbReference>
<keyword evidence="4 6" id="KW-0067">ATP-binding</keyword>
<keyword evidence="3" id="KW-0547">Nucleotide-binding</keyword>
<proteinExistence type="inferred from homology"/>
<dbReference type="PANTHER" id="PTHR43776">
    <property type="entry name" value="TRANSPORT ATP-BINDING PROTEIN"/>
    <property type="match status" value="1"/>
</dbReference>
<evidence type="ECO:0000256" key="1">
    <source>
        <dbReference type="ARBA" id="ARBA00005417"/>
    </source>
</evidence>
<dbReference type="AlphaFoldDB" id="A0AB38VW70"/>
<dbReference type="InterPro" id="IPR003593">
    <property type="entry name" value="AAA+_ATPase"/>
</dbReference>
<dbReference type="PROSITE" id="PS50893">
    <property type="entry name" value="ABC_TRANSPORTER_2"/>
    <property type="match status" value="2"/>
</dbReference>
<gene>
    <name evidence="6" type="primary">oppD2_2</name>
    <name evidence="6" type="ORF">NCTC949_02135</name>
</gene>
<organism evidence="6 7">
    <name type="scientific">Corynebacterium kutscheri</name>
    <dbReference type="NCBI Taxonomy" id="35755"/>
    <lineage>
        <taxon>Bacteria</taxon>
        <taxon>Bacillati</taxon>
        <taxon>Actinomycetota</taxon>
        <taxon>Actinomycetes</taxon>
        <taxon>Mycobacteriales</taxon>
        <taxon>Corynebacteriaceae</taxon>
        <taxon>Corynebacterium</taxon>
    </lineage>
</organism>
<dbReference type="CDD" id="cd03257">
    <property type="entry name" value="ABC_NikE_OppD_transporters"/>
    <property type="match status" value="2"/>
</dbReference>
<dbReference type="GO" id="GO:0055085">
    <property type="term" value="P:transmembrane transport"/>
    <property type="evidence" value="ECO:0007669"/>
    <property type="project" value="UniProtKB-ARBA"/>
</dbReference>
<dbReference type="InterPro" id="IPR017871">
    <property type="entry name" value="ABC_transporter-like_CS"/>
</dbReference>
<dbReference type="GO" id="GO:0005524">
    <property type="term" value="F:ATP binding"/>
    <property type="evidence" value="ECO:0007669"/>
    <property type="project" value="UniProtKB-KW"/>
</dbReference>